<reference evidence="4" key="1">
    <citation type="journal article" date="2019" name="Int. J. Syst. Evol. Microbiol.">
        <title>The Global Catalogue of Microorganisms (GCM) 10K type strain sequencing project: providing services to taxonomists for standard genome sequencing and annotation.</title>
        <authorList>
            <consortium name="The Broad Institute Genomics Platform"/>
            <consortium name="The Broad Institute Genome Sequencing Center for Infectious Disease"/>
            <person name="Wu L."/>
            <person name="Ma J."/>
        </authorList>
    </citation>
    <scope>NUCLEOTIDE SEQUENCE [LARGE SCALE GENOMIC DNA]</scope>
    <source>
        <strain evidence="4">JCM 31920</strain>
    </source>
</reference>
<keyword evidence="4" id="KW-1185">Reference proteome</keyword>
<dbReference type="Gene3D" id="3.80.10.10">
    <property type="entry name" value="Ribonuclease Inhibitor"/>
    <property type="match status" value="1"/>
</dbReference>
<dbReference type="EMBL" id="BAABEY010000001">
    <property type="protein sequence ID" value="GAA4431773.1"/>
    <property type="molecule type" value="Genomic_DNA"/>
</dbReference>
<dbReference type="InterPro" id="IPR026906">
    <property type="entry name" value="LRR_5"/>
</dbReference>
<evidence type="ECO:0000256" key="2">
    <source>
        <dbReference type="SAM" id="SignalP"/>
    </source>
</evidence>
<dbReference type="InterPro" id="IPR032675">
    <property type="entry name" value="LRR_dom_sf"/>
</dbReference>
<dbReference type="PROSITE" id="PS51257">
    <property type="entry name" value="PROKAR_LIPOPROTEIN"/>
    <property type="match status" value="1"/>
</dbReference>
<organism evidence="3 4">
    <name type="scientific">Ravibacter arvi</name>
    <dbReference type="NCBI Taxonomy" id="2051041"/>
    <lineage>
        <taxon>Bacteria</taxon>
        <taxon>Pseudomonadati</taxon>
        <taxon>Bacteroidota</taxon>
        <taxon>Cytophagia</taxon>
        <taxon>Cytophagales</taxon>
        <taxon>Spirosomataceae</taxon>
        <taxon>Ravibacter</taxon>
    </lineage>
</organism>
<dbReference type="Gene3D" id="2.60.40.4270">
    <property type="entry name" value="Listeria-Bacteroides repeat domain"/>
    <property type="match status" value="2"/>
</dbReference>
<keyword evidence="2" id="KW-0732">Signal</keyword>
<proteinExistence type="predicted"/>
<comment type="caution">
    <text evidence="3">The sequence shown here is derived from an EMBL/GenBank/DDBJ whole genome shotgun (WGS) entry which is preliminary data.</text>
</comment>
<dbReference type="InterPro" id="IPR013378">
    <property type="entry name" value="InlB-like_B-rpt"/>
</dbReference>
<feature type="signal peptide" evidence="2">
    <location>
        <begin position="1"/>
        <end position="28"/>
    </location>
</feature>
<evidence type="ECO:0000256" key="1">
    <source>
        <dbReference type="ARBA" id="ARBA00004196"/>
    </source>
</evidence>
<gene>
    <name evidence="3" type="ORF">GCM10023091_03030</name>
</gene>
<protein>
    <recommendedName>
        <fullName evidence="5">Repeat protein (TIGR02543 family)</fullName>
    </recommendedName>
</protein>
<dbReference type="Pfam" id="PF13306">
    <property type="entry name" value="LRR_5"/>
    <property type="match status" value="2"/>
</dbReference>
<accession>A0ABP8LNS6</accession>
<name>A0ABP8LNS6_9BACT</name>
<dbReference type="Pfam" id="PF09479">
    <property type="entry name" value="Flg_new"/>
    <property type="match status" value="2"/>
</dbReference>
<evidence type="ECO:0000313" key="3">
    <source>
        <dbReference type="EMBL" id="GAA4431773.1"/>
    </source>
</evidence>
<dbReference type="RefSeq" id="WP_345026230.1">
    <property type="nucleotide sequence ID" value="NZ_BAABEY010000001.1"/>
</dbReference>
<dbReference type="InterPro" id="IPR042229">
    <property type="entry name" value="Listeria/Bacterioides_rpt_sf"/>
</dbReference>
<evidence type="ECO:0008006" key="5">
    <source>
        <dbReference type="Google" id="ProtNLM"/>
    </source>
</evidence>
<sequence>MIIFIPKIQQLKQLAMAFCLLLAVGACTEDRVTETHEVSFVSNGGTNLAPVRVKHGETLDTRKIYPDPIVSDGGDFLGWFTDESLTQEFDFAGPVNADLVLYAKWHYESFKITFEMNAGPALPDLEVRVGKEPLLPEPLLEGHAFAGWYKDKDFRSMFTEADAVSSDLTLYGRFEKYSPASWFSVNASGVLEKCTPAAGTSVVVLPEGIREIPDWFVLANGLNEPGKPGFPGGADIREFILPGSLEKLGYGSFKYSAITRIVIPAKVRQLVPVTFEGCDRLQQVYFAKDSQLERLAGNDSNEAVFVTPALETITFPPSLRYVGKYTMAGAKSLKTVTFLRKESAVIFDTFLPGGGVWLFGGYFPNKILMPSAVKSAFLTELRKVTGDYEYEKMSAITEGI</sequence>
<evidence type="ECO:0000313" key="4">
    <source>
        <dbReference type="Proteomes" id="UP001501508"/>
    </source>
</evidence>
<feature type="chain" id="PRO_5045987555" description="Repeat protein (TIGR02543 family)" evidence="2">
    <location>
        <begin position="29"/>
        <end position="400"/>
    </location>
</feature>
<dbReference type="Proteomes" id="UP001501508">
    <property type="component" value="Unassembled WGS sequence"/>
</dbReference>
<comment type="subcellular location">
    <subcellularLocation>
        <location evidence="1">Cell envelope</location>
    </subcellularLocation>
</comment>